<dbReference type="PANTHER" id="PTHR37984">
    <property type="entry name" value="PROTEIN CBG26694"/>
    <property type="match status" value="1"/>
</dbReference>
<dbReference type="AlphaFoldDB" id="A0AAD8S9M0"/>
<keyword evidence="1" id="KW-0808">Transferase</keyword>
<evidence type="ECO:0000256" key="5">
    <source>
        <dbReference type="ARBA" id="ARBA00022801"/>
    </source>
</evidence>
<dbReference type="InterPro" id="IPR012337">
    <property type="entry name" value="RNaseH-like_sf"/>
</dbReference>
<dbReference type="Pfam" id="PF17921">
    <property type="entry name" value="Integrase_H2C2"/>
    <property type="match status" value="1"/>
</dbReference>
<accession>A0AAD8S9M0</accession>
<evidence type="ECO:0000313" key="9">
    <source>
        <dbReference type="EMBL" id="KAK1648029.1"/>
    </source>
</evidence>
<keyword evidence="2" id="KW-0548">Nucleotidyltransferase</keyword>
<dbReference type="GO" id="GO:0016787">
    <property type="term" value="F:hydrolase activity"/>
    <property type="evidence" value="ECO:0007669"/>
    <property type="project" value="UniProtKB-KW"/>
</dbReference>
<dbReference type="SUPFAM" id="SSF53098">
    <property type="entry name" value="Ribonuclease H-like"/>
    <property type="match status" value="1"/>
</dbReference>
<evidence type="ECO:0000259" key="8">
    <source>
        <dbReference type="PROSITE" id="PS50994"/>
    </source>
</evidence>
<dbReference type="Gene3D" id="1.10.340.70">
    <property type="match status" value="1"/>
</dbReference>
<evidence type="ECO:0000256" key="2">
    <source>
        <dbReference type="ARBA" id="ARBA00022695"/>
    </source>
</evidence>
<evidence type="ECO:0000256" key="4">
    <source>
        <dbReference type="ARBA" id="ARBA00022759"/>
    </source>
</evidence>
<dbReference type="CDD" id="cd09274">
    <property type="entry name" value="RNase_HI_RT_Ty3"/>
    <property type="match status" value="1"/>
</dbReference>
<evidence type="ECO:0000256" key="3">
    <source>
        <dbReference type="ARBA" id="ARBA00022722"/>
    </source>
</evidence>
<keyword evidence="10" id="KW-1185">Reference proteome</keyword>
<dbReference type="InterPro" id="IPR036397">
    <property type="entry name" value="RNaseH_sf"/>
</dbReference>
<reference evidence="9" key="1">
    <citation type="submission" date="2023-07" db="EMBL/GenBank/DDBJ databases">
        <title>A chromosome-level genome assembly of Lolium multiflorum.</title>
        <authorList>
            <person name="Chen Y."/>
            <person name="Copetti D."/>
            <person name="Kolliker R."/>
            <person name="Studer B."/>
        </authorList>
    </citation>
    <scope>NUCLEOTIDE SEQUENCE</scope>
    <source>
        <strain evidence="9">02402/16</strain>
        <tissue evidence="9">Leaf</tissue>
    </source>
</reference>
<keyword evidence="5" id="KW-0378">Hydrolase</keyword>
<dbReference type="EMBL" id="JAUUTY010000004">
    <property type="protein sequence ID" value="KAK1648029.1"/>
    <property type="molecule type" value="Genomic_DNA"/>
</dbReference>
<dbReference type="PANTHER" id="PTHR37984:SF5">
    <property type="entry name" value="PROTEIN NYNRIN-LIKE"/>
    <property type="match status" value="1"/>
</dbReference>
<keyword evidence="3" id="KW-0540">Nuclease</keyword>
<dbReference type="InterPro" id="IPR001584">
    <property type="entry name" value="Integrase_cat-core"/>
</dbReference>
<dbReference type="Gene3D" id="3.30.70.270">
    <property type="match status" value="1"/>
</dbReference>
<dbReference type="InterPro" id="IPR050951">
    <property type="entry name" value="Retrovirus_Pol_polyprotein"/>
</dbReference>
<organism evidence="9 10">
    <name type="scientific">Lolium multiflorum</name>
    <name type="common">Italian ryegrass</name>
    <name type="synonym">Lolium perenne subsp. multiflorum</name>
    <dbReference type="NCBI Taxonomy" id="4521"/>
    <lineage>
        <taxon>Eukaryota</taxon>
        <taxon>Viridiplantae</taxon>
        <taxon>Streptophyta</taxon>
        <taxon>Embryophyta</taxon>
        <taxon>Tracheophyta</taxon>
        <taxon>Spermatophyta</taxon>
        <taxon>Magnoliopsida</taxon>
        <taxon>Liliopsida</taxon>
        <taxon>Poales</taxon>
        <taxon>Poaceae</taxon>
        <taxon>BOP clade</taxon>
        <taxon>Pooideae</taxon>
        <taxon>Poodae</taxon>
        <taxon>Poeae</taxon>
        <taxon>Poeae Chloroplast Group 2 (Poeae type)</taxon>
        <taxon>Loliodinae</taxon>
        <taxon>Loliinae</taxon>
        <taxon>Lolium</taxon>
    </lineage>
</organism>
<evidence type="ECO:0000256" key="7">
    <source>
        <dbReference type="SAM" id="MobiDB-lite"/>
    </source>
</evidence>
<name>A0AAD8S9M0_LOLMU</name>
<evidence type="ECO:0000256" key="1">
    <source>
        <dbReference type="ARBA" id="ARBA00022679"/>
    </source>
</evidence>
<sequence>MSGTSGEESEEQRIEREARQKAEADEAARAQFPPPPPPMTQQNFVQYMQMLEERQRVTLEQQNRFFQELLQQNRVERPENQGVTLSDFQNTKPISFAYAPEPMDAEDWLMDTERKLNTVGCNDLEKKDNAILTYVREFSKLSRYAVEEVNTEDKKKKRFLRGLSPQFKVQLRMMRATEFQELVDAAITLEDDFKQLQEEKRKKAKYEPKRFIEGFSKIAGPMTKLLRKNTPFVWSDECEKSFQTLKEKLTTAPVLAVPEDGKDYTVYCDASKHGLGCVLMQDRKVISYGSRQLRPHEVNYPTHDLELAAVVFALKTWRHFLYGAKCELYTDHKSLKYFFTQKELNMRQKRWLELIKDYDLTINYTPGKANVVADALSRKSTGGLEPEISPELKKEISQAQIQLWEKEAHEGLSALQVADEMNVNLKNEIIMGQLDDPFIVEEMRRIDEGRPSEFHRGEMGSLWFQKRICVPDIAEIKEVILREAHQTPYSIHPGSTKMYMDLKELFWWNNMKREIAQYVAECHTCQRVKAEHQSPAGKLQPLPIPEWKWEEIGMDFITGLPMTNKKKDMIWVIVDRLTKSAHFLAVNQQDKGEKLIDLYIKEIVSKHGVPKKIVSDRGSIFTSAFL</sequence>
<dbReference type="FunFam" id="3.10.20.370:FF:000001">
    <property type="entry name" value="Retrovirus-related Pol polyprotein from transposon 17.6-like protein"/>
    <property type="match status" value="1"/>
</dbReference>
<feature type="compositionally biased region" description="Basic and acidic residues" evidence="7">
    <location>
        <begin position="11"/>
        <end position="28"/>
    </location>
</feature>
<feature type="domain" description="Integrase catalytic" evidence="8">
    <location>
        <begin position="539"/>
        <end position="626"/>
    </location>
</feature>
<dbReference type="Pfam" id="PF17917">
    <property type="entry name" value="RT_RNaseH"/>
    <property type="match status" value="1"/>
</dbReference>
<dbReference type="GO" id="GO:0004519">
    <property type="term" value="F:endonuclease activity"/>
    <property type="evidence" value="ECO:0007669"/>
    <property type="project" value="UniProtKB-KW"/>
</dbReference>
<gene>
    <name evidence="9" type="ORF">QYE76_065834</name>
</gene>
<dbReference type="GO" id="GO:0003676">
    <property type="term" value="F:nucleic acid binding"/>
    <property type="evidence" value="ECO:0007669"/>
    <property type="project" value="InterPro"/>
</dbReference>
<dbReference type="InterPro" id="IPR043502">
    <property type="entry name" value="DNA/RNA_pol_sf"/>
</dbReference>
<keyword evidence="6" id="KW-0695">RNA-directed DNA polymerase</keyword>
<dbReference type="Proteomes" id="UP001231189">
    <property type="component" value="Unassembled WGS sequence"/>
</dbReference>
<dbReference type="GO" id="GO:0003964">
    <property type="term" value="F:RNA-directed DNA polymerase activity"/>
    <property type="evidence" value="ECO:0007669"/>
    <property type="project" value="UniProtKB-KW"/>
</dbReference>
<evidence type="ECO:0000256" key="6">
    <source>
        <dbReference type="ARBA" id="ARBA00022918"/>
    </source>
</evidence>
<dbReference type="InterPro" id="IPR043128">
    <property type="entry name" value="Rev_trsase/Diguanyl_cyclase"/>
</dbReference>
<proteinExistence type="predicted"/>
<dbReference type="InterPro" id="IPR041373">
    <property type="entry name" value="RT_RNaseH"/>
</dbReference>
<dbReference type="InterPro" id="IPR041588">
    <property type="entry name" value="Integrase_H2C2"/>
</dbReference>
<dbReference type="GO" id="GO:0015074">
    <property type="term" value="P:DNA integration"/>
    <property type="evidence" value="ECO:0007669"/>
    <property type="project" value="InterPro"/>
</dbReference>
<protein>
    <recommendedName>
        <fullName evidence="8">Integrase catalytic domain-containing protein</fullName>
    </recommendedName>
</protein>
<dbReference type="PROSITE" id="PS50994">
    <property type="entry name" value="INTEGRASE"/>
    <property type="match status" value="1"/>
</dbReference>
<evidence type="ECO:0000313" key="10">
    <source>
        <dbReference type="Proteomes" id="UP001231189"/>
    </source>
</evidence>
<dbReference type="Gene3D" id="3.30.420.10">
    <property type="entry name" value="Ribonuclease H-like superfamily/Ribonuclease H"/>
    <property type="match status" value="1"/>
</dbReference>
<keyword evidence="4" id="KW-0255">Endonuclease</keyword>
<comment type="caution">
    <text evidence="9">The sequence shown here is derived from an EMBL/GenBank/DDBJ whole genome shotgun (WGS) entry which is preliminary data.</text>
</comment>
<dbReference type="SUPFAM" id="SSF56672">
    <property type="entry name" value="DNA/RNA polymerases"/>
    <property type="match status" value="1"/>
</dbReference>
<feature type="region of interest" description="Disordered" evidence="7">
    <location>
        <begin position="1"/>
        <end position="41"/>
    </location>
</feature>